<proteinExistence type="predicted"/>
<name>A0A0C3NXU4_PHLG1</name>
<feature type="region of interest" description="Disordered" evidence="3">
    <location>
        <begin position="115"/>
        <end position="267"/>
    </location>
</feature>
<feature type="compositionally biased region" description="Gly residues" evidence="3">
    <location>
        <begin position="432"/>
        <end position="459"/>
    </location>
</feature>
<feature type="non-terminal residue" evidence="5">
    <location>
        <position position="933"/>
    </location>
</feature>
<dbReference type="AlphaFoldDB" id="A0A0C3NXU4"/>
<dbReference type="SMART" id="SM00343">
    <property type="entry name" value="ZnF_C2HC"/>
    <property type="match status" value="1"/>
</dbReference>
<keyword evidence="1" id="KW-0507">mRNA processing</keyword>
<dbReference type="InterPro" id="IPR036875">
    <property type="entry name" value="Znf_CCHC_sf"/>
</dbReference>
<sequence length="933" mass="103413">PEEMDPDVQRQLLEVYSKEGSAISDEDDDDLSAGEQQALLDYYAKRDRNLQGGPEAPAVSIRNDIESVKEQSLDVVIPSVQPRTQHTRSGAERAEDARVARLEAEMATLSAAVRHMTPQVRRKEADKAARKEQRRRRTAKAKAAKASAQRSAVEEMGQYGVHAGDLKSTHHPGQSRPSFEPAAQVEPNSYLGTAFRKLRRHDDGPSGARRQARFVDSGSSSDPSSSDDSDGSDSDKDAKRRARAKAQAKAKAKRSRPAFKPREPEKYNGKADVQTFHKFIQECEAYLDGYDLHESQYAATLSHFLVGNAYSFYAMEVSENPASWDLHRFFRGLFNHCFPVNFRLEQISLLRNCVQGSKSVKAFVHELKTLYLMAGVDSERERVLKLWYGLNPYIQRELWRFQYTPTQSSWAEVEQAAVRFELSAAAARTGPRDGGAGGGTAPDGDPHGGSRGQAGGNPGGRRDKGRSSFKKSGRRDERARGFNKSKTPGPPPPPPRPKQSDSRLPRLSDREREELRAAGKCFVCKEPGHLSRNCPRANVARSQRAGRPPGVRVDAVGLDLNGTEQLRELVGSTLSIDQLAASMVGFPDEGASTDSAAEVTELLGHLNIGDGDGDSADSDVPSFVLDYDQAVRCPPVELPRLSSEGRSYFPVLDLYAEQAGHVLRRHVPYCCSSVAQYQYDEGIETDLHSRLAVARDGEDQYLILGVEPVPDIAVPAAWLRNPDFNLPRWYHRRVSDALGHRACRRRIRGERLDDALAIGLQRQLERDVPYPAAWRDFMGPRMAASRFACYADFERPDVIRIHDAYLFTWSELERSALENPRFDAMNSYAKAIRRAFEDEPFGMADLRGELLRLFGESEPGAVFAPDLPDLVGLQCSAVRVPNAPGVRALQRNSSTVRDFQRRVPDPIVVVVKVNGKPARALIDSGSSADLVSS</sequence>
<protein>
    <recommendedName>
        <fullName evidence="4">CCHC-type domain-containing protein</fullName>
    </recommendedName>
</protein>
<dbReference type="STRING" id="745531.A0A0C3NXU4"/>
<feature type="compositionally biased region" description="Basic residues" evidence="3">
    <location>
        <begin position="239"/>
        <end position="259"/>
    </location>
</feature>
<evidence type="ECO:0000256" key="3">
    <source>
        <dbReference type="SAM" id="MobiDB-lite"/>
    </source>
</evidence>
<dbReference type="Pfam" id="PF00098">
    <property type="entry name" value="zf-CCHC"/>
    <property type="match status" value="1"/>
</dbReference>
<dbReference type="InterPro" id="IPR001878">
    <property type="entry name" value="Znf_CCHC"/>
</dbReference>
<dbReference type="PROSITE" id="PS50158">
    <property type="entry name" value="ZF_CCHC"/>
    <property type="match status" value="1"/>
</dbReference>
<evidence type="ECO:0000256" key="1">
    <source>
        <dbReference type="ARBA" id="ARBA00022664"/>
    </source>
</evidence>
<feature type="compositionally biased region" description="Pro residues" evidence="3">
    <location>
        <begin position="488"/>
        <end position="497"/>
    </location>
</feature>
<dbReference type="GO" id="GO:0008270">
    <property type="term" value="F:zinc ion binding"/>
    <property type="evidence" value="ECO:0007669"/>
    <property type="project" value="UniProtKB-KW"/>
</dbReference>
<evidence type="ECO:0000313" key="5">
    <source>
        <dbReference type="EMBL" id="KIP10234.1"/>
    </source>
</evidence>
<feature type="domain" description="CCHC-type" evidence="4">
    <location>
        <begin position="520"/>
        <end position="536"/>
    </location>
</feature>
<keyword evidence="6" id="KW-1185">Reference proteome</keyword>
<evidence type="ECO:0000259" key="4">
    <source>
        <dbReference type="PROSITE" id="PS50158"/>
    </source>
</evidence>
<dbReference type="OrthoDB" id="1750432at2759"/>
<evidence type="ECO:0000313" key="6">
    <source>
        <dbReference type="Proteomes" id="UP000053257"/>
    </source>
</evidence>
<feature type="compositionally biased region" description="Basic and acidic residues" evidence="3">
    <location>
        <begin position="121"/>
        <end position="131"/>
    </location>
</feature>
<dbReference type="GO" id="GO:0003676">
    <property type="term" value="F:nucleic acid binding"/>
    <property type="evidence" value="ECO:0007669"/>
    <property type="project" value="InterPro"/>
</dbReference>
<keyword evidence="2" id="KW-0479">Metal-binding</keyword>
<feature type="region of interest" description="Disordered" evidence="3">
    <location>
        <begin position="428"/>
        <end position="505"/>
    </location>
</feature>
<dbReference type="SUPFAM" id="SSF57756">
    <property type="entry name" value="Retrovirus zinc finger-like domains"/>
    <property type="match status" value="1"/>
</dbReference>
<dbReference type="Proteomes" id="UP000053257">
    <property type="component" value="Unassembled WGS sequence"/>
</dbReference>
<keyword evidence="2" id="KW-0863">Zinc-finger</keyword>
<dbReference type="EMBL" id="KN840457">
    <property type="protein sequence ID" value="KIP10234.1"/>
    <property type="molecule type" value="Genomic_DNA"/>
</dbReference>
<feature type="compositionally biased region" description="Basic residues" evidence="3">
    <location>
        <begin position="132"/>
        <end position="143"/>
    </location>
</feature>
<gene>
    <name evidence="5" type="ORF">PHLGIDRAFT_39631</name>
</gene>
<keyword evidence="2" id="KW-0862">Zinc</keyword>
<accession>A0A0C3NXU4</accession>
<feature type="non-terminal residue" evidence="5">
    <location>
        <position position="1"/>
    </location>
</feature>
<evidence type="ECO:0000256" key="2">
    <source>
        <dbReference type="PROSITE-ProRule" id="PRU00047"/>
    </source>
</evidence>
<dbReference type="Gene3D" id="4.10.60.10">
    <property type="entry name" value="Zinc finger, CCHC-type"/>
    <property type="match status" value="1"/>
</dbReference>
<organism evidence="5 6">
    <name type="scientific">Phlebiopsis gigantea (strain 11061_1 CR5-6)</name>
    <name type="common">White-rot fungus</name>
    <name type="synonym">Peniophora gigantea</name>
    <dbReference type="NCBI Taxonomy" id="745531"/>
    <lineage>
        <taxon>Eukaryota</taxon>
        <taxon>Fungi</taxon>
        <taxon>Dikarya</taxon>
        <taxon>Basidiomycota</taxon>
        <taxon>Agaricomycotina</taxon>
        <taxon>Agaricomycetes</taxon>
        <taxon>Polyporales</taxon>
        <taxon>Phanerochaetaceae</taxon>
        <taxon>Phlebiopsis</taxon>
    </lineage>
</organism>
<dbReference type="GO" id="GO:0006397">
    <property type="term" value="P:mRNA processing"/>
    <property type="evidence" value="ECO:0007669"/>
    <property type="project" value="UniProtKB-KW"/>
</dbReference>
<dbReference type="HOGENOM" id="CLU_313900_0_0_1"/>
<reference evidence="5 6" key="1">
    <citation type="journal article" date="2014" name="PLoS Genet.">
        <title>Analysis of the Phlebiopsis gigantea genome, transcriptome and secretome provides insight into its pioneer colonization strategies of wood.</title>
        <authorList>
            <person name="Hori C."/>
            <person name="Ishida T."/>
            <person name="Igarashi K."/>
            <person name="Samejima M."/>
            <person name="Suzuki H."/>
            <person name="Master E."/>
            <person name="Ferreira P."/>
            <person name="Ruiz-Duenas F.J."/>
            <person name="Held B."/>
            <person name="Canessa P."/>
            <person name="Larrondo L.F."/>
            <person name="Schmoll M."/>
            <person name="Druzhinina I.S."/>
            <person name="Kubicek C.P."/>
            <person name="Gaskell J.A."/>
            <person name="Kersten P."/>
            <person name="St John F."/>
            <person name="Glasner J."/>
            <person name="Sabat G."/>
            <person name="Splinter BonDurant S."/>
            <person name="Syed K."/>
            <person name="Yadav J."/>
            <person name="Mgbeahuruike A.C."/>
            <person name="Kovalchuk A."/>
            <person name="Asiegbu F.O."/>
            <person name="Lackner G."/>
            <person name="Hoffmeister D."/>
            <person name="Rencoret J."/>
            <person name="Gutierrez A."/>
            <person name="Sun H."/>
            <person name="Lindquist E."/>
            <person name="Barry K."/>
            <person name="Riley R."/>
            <person name="Grigoriev I.V."/>
            <person name="Henrissat B."/>
            <person name="Kues U."/>
            <person name="Berka R.M."/>
            <person name="Martinez A.T."/>
            <person name="Covert S.F."/>
            <person name="Blanchette R.A."/>
            <person name="Cullen D."/>
        </authorList>
    </citation>
    <scope>NUCLEOTIDE SEQUENCE [LARGE SCALE GENOMIC DNA]</scope>
    <source>
        <strain evidence="5 6">11061_1 CR5-6</strain>
    </source>
</reference>